<dbReference type="Proteomes" id="UP000008694">
    <property type="component" value="Unassembled WGS sequence"/>
</dbReference>
<keyword evidence="2" id="KW-1185">Reference proteome</keyword>
<gene>
    <name evidence="1" type="ORF">ARALYDRAFT_913532</name>
</gene>
<dbReference type="EMBL" id="GL348719">
    <property type="protein sequence ID" value="EFH43658.1"/>
    <property type="molecule type" value="Genomic_DNA"/>
</dbReference>
<reference evidence="2" key="1">
    <citation type="journal article" date="2011" name="Nat. Genet.">
        <title>The Arabidopsis lyrata genome sequence and the basis of rapid genome size change.</title>
        <authorList>
            <person name="Hu T.T."/>
            <person name="Pattyn P."/>
            <person name="Bakker E.G."/>
            <person name="Cao J."/>
            <person name="Cheng J.-F."/>
            <person name="Clark R.M."/>
            <person name="Fahlgren N."/>
            <person name="Fawcett J.A."/>
            <person name="Grimwood J."/>
            <person name="Gundlach H."/>
            <person name="Haberer G."/>
            <person name="Hollister J.D."/>
            <person name="Ossowski S."/>
            <person name="Ottilar R.P."/>
            <person name="Salamov A.A."/>
            <person name="Schneeberger K."/>
            <person name="Spannagl M."/>
            <person name="Wang X."/>
            <person name="Yang L."/>
            <person name="Nasrallah M.E."/>
            <person name="Bergelson J."/>
            <person name="Carrington J.C."/>
            <person name="Gaut B.S."/>
            <person name="Schmutz J."/>
            <person name="Mayer K.F.X."/>
            <person name="Van de Peer Y."/>
            <person name="Grigoriev I.V."/>
            <person name="Nordborg M."/>
            <person name="Weigel D."/>
            <person name="Guo Y.-L."/>
        </authorList>
    </citation>
    <scope>NUCLEOTIDE SEQUENCE [LARGE SCALE GENOMIC DNA]</scope>
    <source>
        <strain evidence="2">cv. MN47</strain>
    </source>
</reference>
<proteinExistence type="predicted"/>
<accession>D7MCJ4</accession>
<name>D7MCJ4_ARALL</name>
<dbReference type="Gramene" id="scaffold_701274.1">
    <property type="protein sequence ID" value="scaffold_701274.1"/>
    <property type="gene ID" value="scaffold_701274.1"/>
</dbReference>
<sequence>MARLFGEMGRLENARQMLEEILQRNPLSFEALFENALLMDRSVEGAAVLQRLEDALAVPRLSIW</sequence>
<protein>
    <submittedName>
        <fullName evidence="1">Uncharacterized protein</fullName>
    </submittedName>
</protein>
<evidence type="ECO:0000313" key="2">
    <source>
        <dbReference type="Proteomes" id="UP000008694"/>
    </source>
</evidence>
<dbReference type="STRING" id="81972.D7MCJ4"/>
<evidence type="ECO:0000313" key="1">
    <source>
        <dbReference type="EMBL" id="EFH43658.1"/>
    </source>
</evidence>
<dbReference type="HOGENOM" id="CLU_2870646_0_0_1"/>
<dbReference type="AlphaFoldDB" id="D7MCJ4"/>
<organism evidence="2">
    <name type="scientific">Arabidopsis lyrata subsp. lyrata</name>
    <name type="common">Lyre-leaved rock-cress</name>
    <dbReference type="NCBI Taxonomy" id="81972"/>
    <lineage>
        <taxon>Eukaryota</taxon>
        <taxon>Viridiplantae</taxon>
        <taxon>Streptophyta</taxon>
        <taxon>Embryophyta</taxon>
        <taxon>Tracheophyta</taxon>
        <taxon>Spermatophyta</taxon>
        <taxon>Magnoliopsida</taxon>
        <taxon>eudicotyledons</taxon>
        <taxon>Gunneridae</taxon>
        <taxon>Pentapetalae</taxon>
        <taxon>rosids</taxon>
        <taxon>malvids</taxon>
        <taxon>Brassicales</taxon>
        <taxon>Brassicaceae</taxon>
        <taxon>Camelineae</taxon>
        <taxon>Arabidopsis</taxon>
    </lineage>
</organism>